<dbReference type="RefSeq" id="WP_090971438.1">
    <property type="nucleotide sequence ID" value="NZ_FNRT01000002.1"/>
</dbReference>
<dbReference type="InterPro" id="IPR052164">
    <property type="entry name" value="Anthracycline_SecMetBiosynth"/>
</dbReference>
<dbReference type="Gene3D" id="3.10.180.10">
    <property type="entry name" value="2,3-Dihydroxybiphenyl 1,2-Dioxygenase, domain 1"/>
    <property type="match status" value="1"/>
</dbReference>
<evidence type="ECO:0000313" key="3">
    <source>
        <dbReference type="Proteomes" id="UP000198742"/>
    </source>
</evidence>
<reference evidence="3" key="1">
    <citation type="submission" date="2016-10" db="EMBL/GenBank/DDBJ databases">
        <authorList>
            <person name="Varghese N."/>
            <person name="Submissions S."/>
        </authorList>
    </citation>
    <scope>NUCLEOTIDE SEQUENCE [LARGE SCALE GENOMIC DNA]</scope>
    <source>
        <strain evidence="3">DSM 22017</strain>
    </source>
</reference>
<name>A0A1H4Z3W9_9ACTN</name>
<gene>
    <name evidence="2" type="ORF">SAMN04489844_4012</name>
</gene>
<dbReference type="PANTHER" id="PTHR33993">
    <property type="entry name" value="GLYOXALASE-RELATED"/>
    <property type="match status" value="1"/>
</dbReference>
<dbReference type="InterPro" id="IPR037523">
    <property type="entry name" value="VOC_core"/>
</dbReference>
<dbReference type="SUPFAM" id="SSF54593">
    <property type="entry name" value="Glyoxalase/Bleomycin resistance protein/Dihydroxybiphenyl dioxygenase"/>
    <property type="match status" value="1"/>
</dbReference>
<dbReference type="AlphaFoldDB" id="A0A1H4Z3W9"/>
<dbReference type="Pfam" id="PF00903">
    <property type="entry name" value="Glyoxalase"/>
    <property type="match status" value="1"/>
</dbReference>
<keyword evidence="3" id="KW-1185">Reference proteome</keyword>
<dbReference type="PROSITE" id="PS51819">
    <property type="entry name" value="VOC"/>
    <property type="match status" value="1"/>
</dbReference>
<dbReference type="InterPro" id="IPR004360">
    <property type="entry name" value="Glyas_Fos-R_dOase_dom"/>
</dbReference>
<dbReference type="OrthoDB" id="4565236at2"/>
<feature type="domain" description="VOC" evidence="1">
    <location>
        <begin position="2"/>
        <end position="111"/>
    </location>
</feature>
<sequence length="112" mass="11393">MSNHTIAVPVTDLDAATAFYTTAWGVEPHTVTPYYVGFNLDGQEIGLNPNGAAQGMTGTVVYWTTDDLAGKVAEAEAAGGSVVFPVTEVGGGTSLAIVSDPSGNQVGFITQG</sequence>
<evidence type="ECO:0000259" key="1">
    <source>
        <dbReference type="PROSITE" id="PS51819"/>
    </source>
</evidence>
<proteinExistence type="predicted"/>
<dbReference type="InterPro" id="IPR029068">
    <property type="entry name" value="Glyas_Bleomycin-R_OHBP_Dase"/>
</dbReference>
<protein>
    <recommendedName>
        <fullName evidence="1">VOC domain-containing protein</fullName>
    </recommendedName>
</protein>
<accession>A0A1H4Z3W9</accession>
<dbReference type="EMBL" id="FNRT01000002">
    <property type="protein sequence ID" value="SED24926.1"/>
    <property type="molecule type" value="Genomic_DNA"/>
</dbReference>
<dbReference type="Proteomes" id="UP000198742">
    <property type="component" value="Unassembled WGS sequence"/>
</dbReference>
<dbReference type="STRING" id="402596.SAMN04489844_4012"/>
<organism evidence="2 3">
    <name type="scientific">Nocardioides exalbidus</name>
    <dbReference type="NCBI Taxonomy" id="402596"/>
    <lineage>
        <taxon>Bacteria</taxon>
        <taxon>Bacillati</taxon>
        <taxon>Actinomycetota</taxon>
        <taxon>Actinomycetes</taxon>
        <taxon>Propionibacteriales</taxon>
        <taxon>Nocardioidaceae</taxon>
        <taxon>Nocardioides</taxon>
    </lineage>
</organism>
<evidence type="ECO:0000313" key="2">
    <source>
        <dbReference type="EMBL" id="SED24926.1"/>
    </source>
</evidence>